<keyword evidence="1" id="KW-0812">Transmembrane</keyword>
<dbReference type="EMBL" id="JAQOSO010000030">
    <property type="protein sequence ID" value="MDJ1173835.1"/>
    <property type="molecule type" value="Genomic_DNA"/>
</dbReference>
<dbReference type="RefSeq" id="WP_283766180.1">
    <property type="nucleotide sequence ID" value="NZ_JAQOSO010000030.1"/>
</dbReference>
<feature type="transmembrane region" description="Helical" evidence="1">
    <location>
        <begin position="138"/>
        <end position="158"/>
    </location>
</feature>
<name>A0ABT7B3S6_9CYAN</name>
<evidence type="ECO:0000313" key="3">
    <source>
        <dbReference type="Proteomes" id="UP001235849"/>
    </source>
</evidence>
<keyword evidence="1" id="KW-0472">Membrane</keyword>
<evidence type="ECO:0000256" key="1">
    <source>
        <dbReference type="SAM" id="Phobius"/>
    </source>
</evidence>
<accession>A0ABT7B3S6</accession>
<gene>
    <name evidence="2" type="ORF">PMG25_06985</name>
</gene>
<protein>
    <submittedName>
        <fullName evidence="2">Uncharacterized protein</fullName>
    </submittedName>
</protein>
<keyword evidence="3" id="KW-1185">Reference proteome</keyword>
<dbReference type="Proteomes" id="UP001235849">
    <property type="component" value="Unassembled WGS sequence"/>
</dbReference>
<proteinExistence type="predicted"/>
<comment type="caution">
    <text evidence="2">The sequence shown here is derived from an EMBL/GenBank/DDBJ whole genome shotgun (WGS) entry which is preliminary data.</text>
</comment>
<evidence type="ECO:0000313" key="2">
    <source>
        <dbReference type="EMBL" id="MDJ1173835.1"/>
    </source>
</evidence>
<feature type="transmembrane region" description="Helical" evidence="1">
    <location>
        <begin position="111"/>
        <end position="131"/>
    </location>
</feature>
<sequence length="314" mass="34825">MTDFSFTGLFRLQNLPHLMATVPLELGMISLVASLGFVLSALMYFKAYRIGQVPVLIKPQGRSQKPIDFFWYPYKGTPKYRQAYQQVYWGSFCLVSSLMLLVAAVSPTAYVGVAILVMIGCIVTFISFVLLSSDLAEVVLWSTSLVALPLVFILVQSITGPSGLATLAAFMSGALISIPFSTVVMKRLRSHPRFWCSGCKRPLQHLPPQDLFAYLTGSEKLAQKQGRVVFEGLECPRCSDPSIYFGIHIRAYIKPHQPSLPLLSPAPSTDPAWKVLLNRIQYQIKTWVRSQLPPSTSAPVKGRAIAAPPRKINY</sequence>
<feature type="transmembrane region" description="Helical" evidence="1">
    <location>
        <begin position="164"/>
        <end position="185"/>
    </location>
</feature>
<reference evidence="2 3" key="1">
    <citation type="submission" date="2023-01" db="EMBL/GenBank/DDBJ databases">
        <title>Novel diversity within Roseofilum (Cyanobacteria; Desertifilaceae) from marine benthic mats with descriptions of four novel species.</title>
        <authorList>
            <person name="Wang Y."/>
            <person name="Berthold D.E."/>
            <person name="Hu J."/>
            <person name="Lefler F.W."/>
            <person name="Laughinghouse H.D. IV."/>
        </authorList>
    </citation>
    <scope>NUCLEOTIDE SEQUENCE [LARGE SCALE GENOMIC DNA]</scope>
    <source>
        <strain evidence="2 3">BLCC-M114</strain>
    </source>
</reference>
<feature type="transmembrane region" description="Helical" evidence="1">
    <location>
        <begin position="87"/>
        <end position="105"/>
    </location>
</feature>
<feature type="transmembrane region" description="Helical" evidence="1">
    <location>
        <begin position="20"/>
        <end position="45"/>
    </location>
</feature>
<keyword evidence="1" id="KW-1133">Transmembrane helix</keyword>
<organism evidence="2 3">
    <name type="scientific">Roseofilum capinflatum BLCC-M114</name>
    <dbReference type="NCBI Taxonomy" id="3022440"/>
    <lineage>
        <taxon>Bacteria</taxon>
        <taxon>Bacillati</taxon>
        <taxon>Cyanobacteriota</taxon>
        <taxon>Cyanophyceae</taxon>
        <taxon>Desertifilales</taxon>
        <taxon>Desertifilaceae</taxon>
        <taxon>Roseofilum</taxon>
        <taxon>Roseofilum capinflatum</taxon>
    </lineage>
</organism>